<evidence type="ECO:0000256" key="2">
    <source>
        <dbReference type="ARBA" id="ARBA00022475"/>
    </source>
</evidence>
<comment type="subcellular location">
    <subcellularLocation>
        <location evidence="1">Cell membrane</location>
        <topology evidence="1">Multi-pass membrane protein</topology>
    </subcellularLocation>
</comment>
<dbReference type="InterPro" id="IPR050297">
    <property type="entry name" value="LipidA_mod_glycosyltrf_83"/>
</dbReference>
<dbReference type="PANTHER" id="PTHR33908:SF3">
    <property type="entry name" value="UNDECAPRENYL PHOSPHATE-ALPHA-4-AMINO-4-DEOXY-L-ARABINOSE ARABINOSYL TRANSFERASE"/>
    <property type="match status" value="1"/>
</dbReference>
<feature type="transmembrane region" description="Helical" evidence="8">
    <location>
        <begin position="23"/>
        <end position="46"/>
    </location>
</feature>
<feature type="transmembrane region" description="Helical" evidence="8">
    <location>
        <begin position="167"/>
        <end position="187"/>
    </location>
</feature>
<accession>A0A6B1G1K6</accession>
<evidence type="ECO:0000256" key="3">
    <source>
        <dbReference type="ARBA" id="ARBA00022676"/>
    </source>
</evidence>
<feature type="transmembrane region" description="Helical" evidence="8">
    <location>
        <begin position="410"/>
        <end position="434"/>
    </location>
</feature>
<evidence type="ECO:0000256" key="5">
    <source>
        <dbReference type="ARBA" id="ARBA00022692"/>
    </source>
</evidence>
<dbReference type="AlphaFoldDB" id="A0A6B1G1K6"/>
<evidence type="ECO:0000256" key="1">
    <source>
        <dbReference type="ARBA" id="ARBA00004651"/>
    </source>
</evidence>
<protein>
    <submittedName>
        <fullName evidence="9">Uncharacterized protein</fullName>
    </submittedName>
</protein>
<proteinExistence type="predicted"/>
<dbReference type="EMBL" id="VYDA01000668">
    <property type="protein sequence ID" value="MYH63722.1"/>
    <property type="molecule type" value="Genomic_DNA"/>
</dbReference>
<keyword evidence="4" id="KW-0808">Transferase</keyword>
<dbReference type="GO" id="GO:0009103">
    <property type="term" value="P:lipopolysaccharide biosynthetic process"/>
    <property type="evidence" value="ECO:0007669"/>
    <property type="project" value="UniProtKB-ARBA"/>
</dbReference>
<gene>
    <name evidence="9" type="ORF">F4148_18900</name>
</gene>
<reference evidence="9" key="1">
    <citation type="submission" date="2019-09" db="EMBL/GenBank/DDBJ databases">
        <title>Characterisation of the sponge microbiome using genome-centric metagenomics.</title>
        <authorList>
            <person name="Engelberts J.P."/>
            <person name="Robbins S.J."/>
            <person name="De Goeij J.M."/>
            <person name="Aranda M."/>
            <person name="Bell S.C."/>
            <person name="Webster N.S."/>
        </authorList>
    </citation>
    <scope>NUCLEOTIDE SEQUENCE</scope>
    <source>
        <strain evidence="9">SB0675_bin_29</strain>
    </source>
</reference>
<evidence type="ECO:0000256" key="7">
    <source>
        <dbReference type="ARBA" id="ARBA00023136"/>
    </source>
</evidence>
<keyword evidence="7 8" id="KW-0472">Membrane</keyword>
<feature type="transmembrane region" description="Helical" evidence="8">
    <location>
        <begin position="82"/>
        <end position="100"/>
    </location>
</feature>
<name>A0A6B1G1K6_9CHLR</name>
<feature type="transmembrane region" description="Helical" evidence="8">
    <location>
        <begin position="193"/>
        <end position="212"/>
    </location>
</feature>
<feature type="transmembrane region" description="Helical" evidence="8">
    <location>
        <begin position="112"/>
        <end position="130"/>
    </location>
</feature>
<organism evidence="9">
    <name type="scientific">Caldilineaceae bacterium SB0675_bin_29</name>
    <dbReference type="NCBI Taxonomy" id="2605266"/>
    <lineage>
        <taxon>Bacteria</taxon>
        <taxon>Bacillati</taxon>
        <taxon>Chloroflexota</taxon>
        <taxon>Caldilineae</taxon>
        <taxon>Caldilineales</taxon>
        <taxon>Caldilineaceae</taxon>
    </lineage>
</organism>
<evidence type="ECO:0000256" key="8">
    <source>
        <dbReference type="SAM" id="Phobius"/>
    </source>
</evidence>
<dbReference type="PANTHER" id="PTHR33908">
    <property type="entry name" value="MANNOSYLTRANSFERASE YKCB-RELATED"/>
    <property type="match status" value="1"/>
</dbReference>
<keyword evidence="2" id="KW-1003">Cell membrane</keyword>
<evidence type="ECO:0000256" key="4">
    <source>
        <dbReference type="ARBA" id="ARBA00022679"/>
    </source>
</evidence>
<keyword evidence="6 8" id="KW-1133">Transmembrane helix</keyword>
<dbReference type="GO" id="GO:0010041">
    <property type="term" value="P:response to iron(III) ion"/>
    <property type="evidence" value="ECO:0007669"/>
    <property type="project" value="TreeGrafter"/>
</dbReference>
<feature type="transmembrane region" description="Helical" evidence="8">
    <location>
        <begin position="142"/>
        <end position="160"/>
    </location>
</feature>
<evidence type="ECO:0000313" key="9">
    <source>
        <dbReference type="EMBL" id="MYH63722.1"/>
    </source>
</evidence>
<feature type="transmembrane region" description="Helical" evidence="8">
    <location>
        <begin position="244"/>
        <end position="267"/>
    </location>
</feature>
<dbReference type="GO" id="GO:0016763">
    <property type="term" value="F:pentosyltransferase activity"/>
    <property type="evidence" value="ECO:0007669"/>
    <property type="project" value="TreeGrafter"/>
</dbReference>
<dbReference type="GO" id="GO:0005886">
    <property type="term" value="C:plasma membrane"/>
    <property type="evidence" value="ECO:0007669"/>
    <property type="project" value="UniProtKB-SubCell"/>
</dbReference>
<keyword evidence="3" id="KW-0328">Glycosyltransferase</keyword>
<evidence type="ECO:0000256" key="6">
    <source>
        <dbReference type="ARBA" id="ARBA00022989"/>
    </source>
</evidence>
<feature type="transmembrane region" description="Helical" evidence="8">
    <location>
        <begin position="376"/>
        <end position="398"/>
    </location>
</feature>
<feature type="transmembrane region" description="Helical" evidence="8">
    <location>
        <begin position="351"/>
        <end position="370"/>
    </location>
</feature>
<keyword evidence="5 8" id="KW-0812">Transmembrane</keyword>
<sequence>MSETRSSVKNLPESDGPEDGRSLLFPVVAGGILLALAVAVVMLRLYRLAELPPGVDLGEGANGLDALRVLRGEHAVFFPEKLAGREGLLIYMIALAFAILGKTEFALRLPSALASAGTVFAVFSLGRILFGQDREDGTAAQWRGLAIGGVGAGLMAVSVGQTIMGRIAFRTTLLPFLLCLCLATLWLGWRQRSWSYIVLSGLFAGLLPYTYIPGRLAPILLLLLGLSFVIPFGPPAWAKIRAELPLAFAFTAVAGMVAAPILIYSALHPDTFMARGNEVSVANASRNQGALFTAILVNSWEHLLTFGFRGDPTWRNNFAGKPMLNPVETIFFWGGVCMATWRWRHRPAYRLLLLWLGTMILPALLARHAAPNTMRMIGAAPAVYLFIGIGMWETYIFLRMQFFRPFSSAVDIVGAACVGALIAFQGVSTFHTYFQYWARAPDVYKAHQVEWAVLAQTLNVQRSGDGALYLLPYRLSEHYGFDYLYQGSAPAHVIRSSPAQHVRKQLESVMDASDHVSTVRVVDWKDHIVWSQDGDSTLQIFLSKYGNYVASQEFADFQIHTFTDIEHDRLWRFYDYLEPLTIHYDGGVSLLGFALGQGPQQISSQDHLHFSRERSWWIAMQWRTAPGLDIVYSTSLRLHDSEGRIVYQNDSVLEDATPSPTNRWQADERVDTLQFLEFPPDLKPGKYELRLIVYDFESLKPTVELGVWEPEAVIANLQISETQ</sequence>
<comment type="caution">
    <text evidence="9">The sequence shown here is derived from an EMBL/GenBank/DDBJ whole genome shotgun (WGS) entry which is preliminary data.</text>
</comment>